<dbReference type="EMBL" id="JBFOLJ010000011">
    <property type="protein sequence ID" value="KAL2495579.1"/>
    <property type="molecule type" value="Genomic_DNA"/>
</dbReference>
<dbReference type="AlphaFoldDB" id="A0ABD1S862"/>
<keyword evidence="2" id="KW-1185">Reference proteome</keyword>
<protein>
    <submittedName>
        <fullName evidence="1">Uncharacterized protein</fullName>
    </submittedName>
</protein>
<proteinExistence type="predicted"/>
<organism evidence="1 2">
    <name type="scientific">Forsythia ovata</name>
    <dbReference type="NCBI Taxonomy" id="205694"/>
    <lineage>
        <taxon>Eukaryota</taxon>
        <taxon>Viridiplantae</taxon>
        <taxon>Streptophyta</taxon>
        <taxon>Embryophyta</taxon>
        <taxon>Tracheophyta</taxon>
        <taxon>Spermatophyta</taxon>
        <taxon>Magnoliopsida</taxon>
        <taxon>eudicotyledons</taxon>
        <taxon>Gunneridae</taxon>
        <taxon>Pentapetalae</taxon>
        <taxon>asterids</taxon>
        <taxon>lamiids</taxon>
        <taxon>Lamiales</taxon>
        <taxon>Oleaceae</taxon>
        <taxon>Forsythieae</taxon>
        <taxon>Forsythia</taxon>
    </lineage>
</organism>
<gene>
    <name evidence="1" type="ORF">Fot_39336</name>
</gene>
<reference evidence="2" key="1">
    <citation type="submission" date="2024-07" db="EMBL/GenBank/DDBJ databases">
        <title>Two chromosome-level genome assemblies of Korean endemic species Abeliophyllum distichum and Forsythia ovata (Oleaceae).</title>
        <authorList>
            <person name="Jang H."/>
        </authorList>
    </citation>
    <scope>NUCLEOTIDE SEQUENCE [LARGE SCALE GENOMIC DNA]</scope>
</reference>
<name>A0ABD1S862_9LAMI</name>
<comment type="caution">
    <text evidence="1">The sequence shown here is derived from an EMBL/GenBank/DDBJ whole genome shotgun (WGS) entry which is preliminary data.</text>
</comment>
<dbReference type="Proteomes" id="UP001604277">
    <property type="component" value="Unassembled WGS sequence"/>
</dbReference>
<evidence type="ECO:0000313" key="1">
    <source>
        <dbReference type="EMBL" id="KAL2495579.1"/>
    </source>
</evidence>
<sequence length="118" mass="13881">MENGLKTPKRTHPEVQRSFNHACKRQISLGFWVFEGKEYMLHLPVCKNKEWLLIDVLSEEADQEQLNTHIIQAGKALLELAFTNEELLQELDVVFLSTEIRMCLIWFMDDLADVYWQA</sequence>
<evidence type="ECO:0000313" key="2">
    <source>
        <dbReference type="Proteomes" id="UP001604277"/>
    </source>
</evidence>
<accession>A0ABD1S862</accession>